<dbReference type="EMBL" id="LT554468">
    <property type="protein sequence ID" value="SAM05807.1"/>
    <property type="molecule type" value="Genomic_DNA"/>
</dbReference>
<dbReference type="InParanoid" id="A0A168QYZ9"/>
<keyword evidence="3" id="KW-1185">Reference proteome</keyword>
<organism evidence="2">
    <name type="scientific">Absidia glauca</name>
    <name type="common">Pin mould</name>
    <dbReference type="NCBI Taxonomy" id="4829"/>
    <lineage>
        <taxon>Eukaryota</taxon>
        <taxon>Fungi</taxon>
        <taxon>Fungi incertae sedis</taxon>
        <taxon>Mucoromycota</taxon>
        <taxon>Mucoromycotina</taxon>
        <taxon>Mucoromycetes</taxon>
        <taxon>Mucorales</taxon>
        <taxon>Cunninghamellaceae</taxon>
        <taxon>Absidia</taxon>
    </lineage>
</organism>
<dbReference type="InterPro" id="IPR011333">
    <property type="entry name" value="SKP1/BTB/POZ_sf"/>
</dbReference>
<feature type="compositionally biased region" description="Polar residues" evidence="1">
    <location>
        <begin position="484"/>
        <end position="493"/>
    </location>
</feature>
<gene>
    <name evidence="2" type="primary">ABSGL_11682.1 scaffold 12295</name>
</gene>
<evidence type="ECO:0000256" key="1">
    <source>
        <dbReference type="SAM" id="MobiDB-lite"/>
    </source>
</evidence>
<dbReference type="PANTHER" id="PTHR47369">
    <property type="entry name" value="BTB/POZ DOMAIN-CONTAINING PROTEIN"/>
    <property type="match status" value="1"/>
</dbReference>
<evidence type="ECO:0008006" key="4">
    <source>
        <dbReference type="Google" id="ProtNLM"/>
    </source>
</evidence>
<accession>A0A168QYZ9</accession>
<feature type="region of interest" description="Disordered" evidence="1">
    <location>
        <begin position="100"/>
        <end position="119"/>
    </location>
</feature>
<feature type="compositionally biased region" description="Polar residues" evidence="1">
    <location>
        <begin position="107"/>
        <end position="117"/>
    </location>
</feature>
<proteinExistence type="predicted"/>
<reference evidence="2" key="1">
    <citation type="submission" date="2016-04" db="EMBL/GenBank/DDBJ databases">
        <authorList>
            <person name="Evans L.H."/>
            <person name="Alamgir A."/>
            <person name="Owens N."/>
            <person name="Weber N.D."/>
            <person name="Virtaneva K."/>
            <person name="Barbian K."/>
            <person name="Babar A."/>
            <person name="Rosenke K."/>
        </authorList>
    </citation>
    <scope>NUCLEOTIDE SEQUENCE [LARGE SCALE GENOMIC DNA]</scope>
    <source>
        <strain evidence="2">CBS 101.48</strain>
    </source>
</reference>
<name>A0A168QYZ9_ABSGL</name>
<protein>
    <recommendedName>
        <fullName evidence="4">BTB domain-containing protein</fullName>
    </recommendedName>
</protein>
<dbReference type="Proteomes" id="UP000078561">
    <property type="component" value="Unassembled WGS sequence"/>
</dbReference>
<feature type="region of interest" description="Disordered" evidence="1">
    <location>
        <begin position="467"/>
        <end position="497"/>
    </location>
</feature>
<dbReference type="AlphaFoldDB" id="A0A168QYZ9"/>
<evidence type="ECO:0000313" key="3">
    <source>
        <dbReference type="Proteomes" id="UP000078561"/>
    </source>
</evidence>
<dbReference type="PANTHER" id="PTHR47369:SF2">
    <property type="entry name" value="BTB_POZ DOMAIN-CONTAINING PROTEIN 2"/>
    <property type="match status" value="1"/>
</dbReference>
<dbReference type="OrthoDB" id="6359943at2759"/>
<dbReference type="Gene3D" id="3.30.710.10">
    <property type="entry name" value="Potassium Channel Kv1.1, Chain A"/>
    <property type="match status" value="1"/>
</dbReference>
<sequence length="675" mass="76070">MKLHQHILDSMFEHSLFSDVSLAFDHSFFPSTVRFDVHKAIIGQSPFFRILLDNFEHITPVAPSHADPGDLSQQTHRNGSINNECLTIDLADAMRQRGFNLTPFQPGRNNSKTSNDGSRPFQASHIRFVLKWMYSVDRMALTHSLSSMDRLPVLCLAILFGLDVLVADCLTAHRLSMHTITHDLEIISQLPRKHKAYLHLRGCALLMLLRYGGEHRQSLARLPVDYLADVLGADSLYIGCEYERYRLLRDVLMALMQSLGQTVSDTLALPSVSSNTISSANAKSTYLLTSHLDDNATHAKHQLLKLRYSHRIPAKQLSLHTSSGSVIYKTTILSYLLHNTVNYSNMTFEQLSMVRQDGVIDEDLVFKALWQRETLDRQLYPLKHSQTSSQPTLPHGKAIATDGTITINSTKYQERPQPALPSSTLFRFNASTRLTLPSDSDHCDGWEKVDLIDRSALSTSLPMASVNHVNDSDDTPSSASSLSTFGDSTSTLTLDPKGNSLATTEALQQSQPGLRTIYNKVVYTEAEHIHGHWHRVRLEAQVLPRSLLQIQDEDDTHKKTLSHNDPSALVCRFELQRDCQQDDEKMIHPQLPSDTQQQSKIRYAIYCLNQHEGLIKNDRVDPEDWMLVPVTEVSESTERQSTGYVGQILLETERNKAIDVDMMVALEIVGFDHGQ</sequence>
<evidence type="ECO:0000313" key="2">
    <source>
        <dbReference type="EMBL" id="SAM05807.1"/>
    </source>
</evidence>